<accession>A0ABD2KYR7</accession>
<protein>
    <recommendedName>
        <fullName evidence="3">Fido domain-containing protein</fullName>
    </recommendedName>
</protein>
<evidence type="ECO:0000256" key="2">
    <source>
        <dbReference type="PIRSR" id="PIRSR640198-2"/>
    </source>
</evidence>
<keyword evidence="2" id="KW-0547">Nucleotide-binding</keyword>
<gene>
    <name evidence="4" type="ORF">niasHT_017049</name>
</gene>
<dbReference type="SUPFAM" id="SSF140931">
    <property type="entry name" value="Fic-like"/>
    <property type="match status" value="1"/>
</dbReference>
<evidence type="ECO:0000313" key="5">
    <source>
        <dbReference type="Proteomes" id="UP001620626"/>
    </source>
</evidence>
<organism evidence="4 5">
    <name type="scientific">Heterodera trifolii</name>
    <dbReference type="NCBI Taxonomy" id="157864"/>
    <lineage>
        <taxon>Eukaryota</taxon>
        <taxon>Metazoa</taxon>
        <taxon>Ecdysozoa</taxon>
        <taxon>Nematoda</taxon>
        <taxon>Chromadorea</taxon>
        <taxon>Rhabditida</taxon>
        <taxon>Tylenchina</taxon>
        <taxon>Tylenchomorpha</taxon>
        <taxon>Tylenchoidea</taxon>
        <taxon>Heteroderidae</taxon>
        <taxon>Heteroderinae</taxon>
        <taxon>Heterodera</taxon>
    </lineage>
</organism>
<feature type="domain" description="Fido" evidence="3">
    <location>
        <begin position="56"/>
        <end position="202"/>
    </location>
</feature>
<dbReference type="InterPro" id="IPR036597">
    <property type="entry name" value="Fido-like_dom_sf"/>
</dbReference>
<dbReference type="Proteomes" id="UP001620626">
    <property type="component" value="Unassembled WGS sequence"/>
</dbReference>
<dbReference type="InterPro" id="IPR003812">
    <property type="entry name" value="Fido"/>
</dbReference>
<dbReference type="PANTHER" id="PTHR13504">
    <property type="entry name" value="FIDO DOMAIN-CONTAINING PROTEIN DDB_G0283145"/>
    <property type="match status" value="1"/>
</dbReference>
<comment type="caution">
    <text evidence="4">The sequence shown here is derived from an EMBL/GenBank/DDBJ whole genome shotgun (WGS) entry which is preliminary data.</text>
</comment>
<evidence type="ECO:0000256" key="1">
    <source>
        <dbReference type="PIRSR" id="PIRSR640198-1"/>
    </source>
</evidence>
<dbReference type="PANTHER" id="PTHR13504:SF38">
    <property type="entry name" value="FIDO DOMAIN-CONTAINING PROTEIN"/>
    <property type="match status" value="1"/>
</dbReference>
<dbReference type="InterPro" id="IPR040198">
    <property type="entry name" value="Fido_containing"/>
</dbReference>
<reference evidence="4 5" key="1">
    <citation type="submission" date="2024-10" db="EMBL/GenBank/DDBJ databases">
        <authorList>
            <person name="Kim D."/>
        </authorList>
    </citation>
    <scope>NUCLEOTIDE SEQUENCE [LARGE SCALE GENOMIC DNA]</scope>
    <source>
        <strain evidence="4">BH-2024</strain>
    </source>
</reference>
<evidence type="ECO:0000313" key="4">
    <source>
        <dbReference type="EMBL" id="KAL3107817.1"/>
    </source>
</evidence>
<dbReference type="Gene3D" id="1.10.3290.10">
    <property type="entry name" value="Fido-like domain"/>
    <property type="match status" value="1"/>
</dbReference>
<feature type="active site" evidence="1">
    <location>
        <position position="146"/>
    </location>
</feature>
<sequence>MSENDELRLNEASKKQAEEARILNDIRREQKDPPTPLENDVYLFDTLQQHAHAKQLTLALLRKLHEDALPHASYRGRLRGETMGEKADWVITVGGHVAVPNSEAKKEMELFVRWLSDEDEKVKASTSEYGAQKFIAIAHIKLTTIHCFPNGNGRVCRALMSLLAIRYGFKAFTIGEYLRYKETLKEAVVRKQEQPFIDFIAIHLQSSSA</sequence>
<feature type="binding site" evidence="2">
    <location>
        <begin position="93"/>
        <end position="96"/>
    </location>
    <ligand>
        <name>ATP</name>
        <dbReference type="ChEBI" id="CHEBI:30616"/>
    </ligand>
</feature>
<proteinExistence type="predicted"/>
<keyword evidence="2" id="KW-0067">ATP-binding</keyword>
<name>A0ABD2KYR7_9BILA</name>
<dbReference type="AlphaFoldDB" id="A0ABD2KYR7"/>
<dbReference type="EMBL" id="JBICBT010000605">
    <property type="protein sequence ID" value="KAL3107817.1"/>
    <property type="molecule type" value="Genomic_DNA"/>
</dbReference>
<dbReference type="PROSITE" id="PS51459">
    <property type="entry name" value="FIDO"/>
    <property type="match status" value="1"/>
</dbReference>
<dbReference type="Pfam" id="PF02661">
    <property type="entry name" value="Fic"/>
    <property type="match status" value="1"/>
</dbReference>
<evidence type="ECO:0000259" key="3">
    <source>
        <dbReference type="PROSITE" id="PS51459"/>
    </source>
</evidence>
<keyword evidence="5" id="KW-1185">Reference proteome</keyword>